<proteinExistence type="predicted"/>
<reference evidence="2" key="1">
    <citation type="submission" date="2017-09" db="EMBL/GenBank/DDBJ databases">
        <title>Depth-based differentiation of microbial function through sediment-hosted aquifers and enrichment of novel symbionts in the deep terrestrial subsurface.</title>
        <authorList>
            <person name="Probst A.J."/>
            <person name="Ladd B."/>
            <person name="Jarett J.K."/>
            <person name="Geller-Mcgrath D.E."/>
            <person name="Sieber C.M.K."/>
            <person name="Emerson J.B."/>
            <person name="Anantharaman K."/>
            <person name="Thomas B.C."/>
            <person name="Malmstrom R."/>
            <person name="Stieglmeier M."/>
            <person name="Klingl A."/>
            <person name="Woyke T."/>
            <person name="Ryan C.M."/>
            <person name="Banfield J.F."/>
        </authorList>
    </citation>
    <scope>NUCLEOTIDE SEQUENCE [LARGE SCALE GENOMIC DNA]</scope>
</reference>
<dbReference type="AlphaFoldDB" id="A0A2M8G425"/>
<protein>
    <submittedName>
        <fullName evidence="1">Uncharacterized protein</fullName>
    </submittedName>
</protein>
<gene>
    <name evidence="1" type="ORF">CO018_02280</name>
</gene>
<evidence type="ECO:0000313" key="2">
    <source>
        <dbReference type="Proteomes" id="UP000229739"/>
    </source>
</evidence>
<name>A0A2M8G425_9BACT</name>
<evidence type="ECO:0000313" key="1">
    <source>
        <dbReference type="EMBL" id="PJC66386.1"/>
    </source>
</evidence>
<dbReference type="Proteomes" id="UP000229739">
    <property type="component" value="Unassembled WGS sequence"/>
</dbReference>
<organism evidence="1 2">
    <name type="scientific">Candidatus Beckwithbacteria bacterium CG_4_9_14_0_2_um_filter_47_11</name>
    <dbReference type="NCBI Taxonomy" id="1974494"/>
    <lineage>
        <taxon>Bacteria</taxon>
        <taxon>Candidatus Beckwithiibacteriota</taxon>
    </lineage>
</organism>
<comment type="caution">
    <text evidence="1">The sequence shown here is derived from an EMBL/GenBank/DDBJ whole genome shotgun (WGS) entry which is preliminary data.</text>
</comment>
<sequence>MVEIEAEAAEPGLIVGQWVKLDPPINVLDLKEILGSEMLKCGDMIKLKRKIFVFSGGVSGREGMPEEAKSWIVPVRAWRKKTGGDGTGKFIGAAEKIINAYFLQPKTNDFTVPAWGKPRRFGWSEAGFSRSHISYRRGQGVTVSRE</sequence>
<accession>A0A2M8G425</accession>
<dbReference type="EMBL" id="PFQV01000039">
    <property type="protein sequence ID" value="PJC66386.1"/>
    <property type="molecule type" value="Genomic_DNA"/>
</dbReference>